<dbReference type="EMBL" id="VDES01000001">
    <property type="protein sequence ID" value="MBA1373143.1"/>
    <property type="molecule type" value="Genomic_DNA"/>
</dbReference>
<accession>A0A7V8RB06</accession>
<name>A0A7V8RB06_9SPHN</name>
<dbReference type="InterPro" id="IPR038570">
    <property type="entry name" value="HicA_sf"/>
</dbReference>
<evidence type="ECO:0000256" key="6">
    <source>
        <dbReference type="ARBA" id="ARBA00022884"/>
    </source>
</evidence>
<keyword evidence="6" id="KW-0694">RNA-binding</keyword>
<keyword evidence="3" id="KW-0540">Nuclease</keyword>
<keyword evidence="2" id="KW-1277">Toxin-antitoxin system</keyword>
<dbReference type="GO" id="GO:0004519">
    <property type="term" value="F:endonuclease activity"/>
    <property type="evidence" value="ECO:0007669"/>
    <property type="project" value="UniProtKB-KW"/>
</dbReference>
<gene>
    <name evidence="8" type="ORF">FG486_02230</name>
</gene>
<dbReference type="SUPFAM" id="SSF54786">
    <property type="entry name" value="YcfA/nrd intein domain"/>
    <property type="match status" value="1"/>
</dbReference>
<dbReference type="Proteomes" id="UP000589292">
    <property type="component" value="Unassembled WGS sequence"/>
</dbReference>
<evidence type="ECO:0000256" key="4">
    <source>
        <dbReference type="ARBA" id="ARBA00022759"/>
    </source>
</evidence>
<protein>
    <submittedName>
        <fullName evidence="8">Addiction module toxin, HicA family</fullName>
    </submittedName>
</protein>
<evidence type="ECO:0000256" key="3">
    <source>
        <dbReference type="ARBA" id="ARBA00022722"/>
    </source>
</evidence>
<reference evidence="8 9" key="1">
    <citation type="journal article" date="1994" name="Int. J. Syst. Bacteriol.">
        <title>Phylogenetic positions of novel aerobic, bacteriochlorophyll a-containing bacteria and description of Roseococcus thiosulfatophilus gen. nov., sp. nov., Erythromicrobium ramosum gen. nov., sp. nov., and Erythrobacter litoralis sp. nov.</title>
        <authorList>
            <person name="Yurkov V."/>
            <person name="Stackebrandt E."/>
            <person name="Holmes A."/>
            <person name="Fuerst J.A."/>
            <person name="Hugenholtz P."/>
            <person name="Golecki J."/>
            <person name="Gad'on N."/>
            <person name="Gorlenko V.M."/>
            <person name="Kompantseva E.I."/>
            <person name="Drews G."/>
        </authorList>
    </citation>
    <scope>NUCLEOTIDE SEQUENCE [LARGE SCALE GENOMIC DNA]</scope>
    <source>
        <strain evidence="8 9">KR-99</strain>
    </source>
</reference>
<evidence type="ECO:0000256" key="7">
    <source>
        <dbReference type="ARBA" id="ARBA00023016"/>
    </source>
</evidence>
<dbReference type="Pfam" id="PF07927">
    <property type="entry name" value="HicA_toxin"/>
    <property type="match status" value="1"/>
</dbReference>
<proteinExistence type="inferred from homology"/>
<dbReference type="GO" id="GO:0003729">
    <property type="term" value="F:mRNA binding"/>
    <property type="evidence" value="ECO:0007669"/>
    <property type="project" value="InterPro"/>
</dbReference>
<evidence type="ECO:0000256" key="2">
    <source>
        <dbReference type="ARBA" id="ARBA00022649"/>
    </source>
</evidence>
<comment type="caution">
    <text evidence="8">The sequence shown here is derived from an EMBL/GenBank/DDBJ whole genome shotgun (WGS) entry which is preliminary data.</text>
</comment>
<comment type="similarity">
    <text evidence="1">Belongs to the HicA mRNA interferase family.</text>
</comment>
<organism evidence="8 9">
    <name type="scientific">Sphingomonas ursincola</name>
    <dbReference type="NCBI Taxonomy" id="56361"/>
    <lineage>
        <taxon>Bacteria</taxon>
        <taxon>Pseudomonadati</taxon>
        <taxon>Pseudomonadota</taxon>
        <taxon>Alphaproteobacteria</taxon>
        <taxon>Sphingomonadales</taxon>
        <taxon>Sphingomonadaceae</taxon>
        <taxon>Sphingomonas</taxon>
    </lineage>
</organism>
<dbReference type="Gene3D" id="3.30.920.30">
    <property type="entry name" value="Hypothetical protein"/>
    <property type="match status" value="1"/>
</dbReference>
<dbReference type="GO" id="GO:0016787">
    <property type="term" value="F:hydrolase activity"/>
    <property type="evidence" value="ECO:0007669"/>
    <property type="project" value="UniProtKB-KW"/>
</dbReference>
<evidence type="ECO:0000313" key="8">
    <source>
        <dbReference type="EMBL" id="MBA1373143.1"/>
    </source>
</evidence>
<sequence length="72" mass="7969">MPKLPVLSGQDIVKALERLGFEPIRQRGSHVVMRRGSQGTVVPLHKEVKTGTLAGIIRQAELSHDEFIKAIK</sequence>
<keyword evidence="7" id="KW-0346">Stress response</keyword>
<evidence type="ECO:0000313" key="9">
    <source>
        <dbReference type="Proteomes" id="UP000589292"/>
    </source>
</evidence>
<dbReference type="AlphaFoldDB" id="A0A7V8RB06"/>
<keyword evidence="9" id="KW-1185">Reference proteome</keyword>
<keyword evidence="5" id="KW-0378">Hydrolase</keyword>
<dbReference type="RefSeq" id="WP_181266273.1">
    <property type="nucleotide sequence ID" value="NZ_BAAAGB010000002.1"/>
</dbReference>
<keyword evidence="4" id="KW-0255">Endonuclease</keyword>
<dbReference type="InterPro" id="IPR012933">
    <property type="entry name" value="HicA_mRNA_interferase"/>
</dbReference>
<evidence type="ECO:0000256" key="5">
    <source>
        <dbReference type="ARBA" id="ARBA00022801"/>
    </source>
</evidence>
<evidence type="ECO:0000256" key="1">
    <source>
        <dbReference type="ARBA" id="ARBA00006620"/>
    </source>
</evidence>